<evidence type="ECO:0000256" key="3">
    <source>
        <dbReference type="ARBA" id="ARBA00022722"/>
    </source>
</evidence>
<dbReference type="InterPro" id="IPR037146">
    <property type="entry name" value="Colicin/pyocin_DNase_dom_sf"/>
</dbReference>
<reference evidence="9 10" key="1">
    <citation type="submission" date="2017-10" db="EMBL/GenBank/DDBJ databases">
        <authorList>
            <person name="Banno H."/>
            <person name="Chua N.-H."/>
        </authorList>
    </citation>
    <scope>NUCLEOTIDE SEQUENCE [LARGE SCALE GENOMIC DNA]</scope>
    <source>
        <strain evidence="9 10">SCPM-O-B-7607</strain>
    </source>
</reference>
<dbReference type="SUPFAM" id="SSF54060">
    <property type="entry name" value="His-Me finger endonucleases"/>
    <property type="match status" value="1"/>
</dbReference>
<dbReference type="EMBL" id="PEHN01000031">
    <property type="protein sequence ID" value="PHZ25991.1"/>
    <property type="molecule type" value="Genomic_DNA"/>
</dbReference>
<dbReference type="Pfam" id="PF21431">
    <property type="entry name" value="Col-Pyo_DNase"/>
    <property type="match status" value="1"/>
</dbReference>
<dbReference type="InterPro" id="IPR003615">
    <property type="entry name" value="HNH_nuc"/>
</dbReference>
<keyword evidence="7" id="KW-0078">Bacteriocin</keyword>
<proteinExistence type="inferred from homology"/>
<dbReference type="CDD" id="cd00085">
    <property type="entry name" value="HNHc"/>
    <property type="match status" value="1"/>
</dbReference>
<dbReference type="SMART" id="SM00507">
    <property type="entry name" value="HNHc"/>
    <property type="match status" value="1"/>
</dbReference>
<keyword evidence="2" id="KW-0929">Antimicrobial</keyword>
<dbReference type="GO" id="GO:0042742">
    <property type="term" value="P:defense response to bacterium"/>
    <property type="evidence" value="ECO:0007669"/>
    <property type="project" value="UniProtKB-KW"/>
</dbReference>
<dbReference type="RefSeq" id="WP_072083954.1">
    <property type="nucleotide sequence ID" value="NZ_CP124240.1"/>
</dbReference>
<dbReference type="GeneID" id="89595089"/>
<evidence type="ECO:0000256" key="6">
    <source>
        <dbReference type="ARBA" id="ARBA00023022"/>
    </source>
</evidence>
<dbReference type="GO" id="GO:0016787">
    <property type="term" value="F:hydrolase activity"/>
    <property type="evidence" value="ECO:0007669"/>
    <property type="project" value="UniProtKB-KW"/>
</dbReference>
<dbReference type="GO" id="GO:0004519">
    <property type="term" value="F:endonuclease activity"/>
    <property type="evidence" value="ECO:0007669"/>
    <property type="project" value="UniProtKB-KW"/>
</dbReference>
<keyword evidence="3" id="KW-0540">Nuclease</keyword>
<accession>A0A2G4TY51</accession>
<keyword evidence="6" id="KW-0044">Antibiotic</keyword>
<keyword evidence="5" id="KW-0378">Hydrolase</keyword>
<evidence type="ECO:0000256" key="5">
    <source>
        <dbReference type="ARBA" id="ARBA00022801"/>
    </source>
</evidence>
<dbReference type="InterPro" id="IPR003060">
    <property type="entry name" value="Pyocin_killer"/>
</dbReference>
<comment type="similarity">
    <text evidence="1">Belongs to the colicin/pyosin nuclease family.</text>
</comment>
<gene>
    <name evidence="9" type="ORF">CS533_18695</name>
</gene>
<dbReference type="InterPro" id="IPR044925">
    <property type="entry name" value="His-Me_finger_sf"/>
</dbReference>
<dbReference type="GO" id="GO:0019835">
    <property type="term" value="P:cytolysis"/>
    <property type="evidence" value="ECO:0007669"/>
    <property type="project" value="InterPro"/>
</dbReference>
<evidence type="ECO:0000313" key="10">
    <source>
        <dbReference type="Proteomes" id="UP000229378"/>
    </source>
</evidence>
<evidence type="ECO:0000256" key="7">
    <source>
        <dbReference type="ARBA" id="ARBA00023048"/>
    </source>
</evidence>
<feature type="domain" description="HNH nuclease" evidence="8">
    <location>
        <begin position="38"/>
        <end position="91"/>
    </location>
</feature>
<dbReference type="Gene3D" id="3.90.540.10">
    <property type="entry name" value="Colicin/pyocin, DNase domain"/>
    <property type="match status" value="1"/>
</dbReference>
<evidence type="ECO:0000256" key="4">
    <source>
        <dbReference type="ARBA" id="ARBA00022759"/>
    </source>
</evidence>
<evidence type="ECO:0000313" key="9">
    <source>
        <dbReference type="EMBL" id="PHZ25991.1"/>
    </source>
</evidence>
<dbReference type="GO" id="GO:0031640">
    <property type="term" value="P:killing of cells of another organism"/>
    <property type="evidence" value="ECO:0007669"/>
    <property type="project" value="UniProtKB-KW"/>
</dbReference>
<protein>
    <submittedName>
        <fullName evidence="9">HNH endonuclease</fullName>
    </submittedName>
</protein>
<dbReference type="PRINTS" id="PR01300">
    <property type="entry name" value="PYOCINKILLER"/>
</dbReference>
<dbReference type="AlphaFoldDB" id="A0A2G4TY51"/>
<keyword evidence="4 9" id="KW-0255">Endonuclease</keyword>
<comment type="caution">
    <text evidence="9">The sequence shown here is derived from an EMBL/GenBank/DDBJ whole genome shotgun (WGS) entry which is preliminary data.</text>
</comment>
<dbReference type="GO" id="GO:0005102">
    <property type="term" value="F:signaling receptor binding"/>
    <property type="evidence" value="ECO:0007669"/>
    <property type="project" value="InterPro"/>
</dbReference>
<organism evidence="9 10">
    <name type="scientific">Yersinia bercovieri</name>
    <dbReference type="NCBI Taxonomy" id="634"/>
    <lineage>
        <taxon>Bacteria</taxon>
        <taxon>Pseudomonadati</taxon>
        <taxon>Pseudomonadota</taxon>
        <taxon>Gammaproteobacteria</taxon>
        <taxon>Enterobacterales</taxon>
        <taxon>Yersiniaceae</taxon>
        <taxon>Yersinia</taxon>
    </lineage>
</organism>
<evidence type="ECO:0000256" key="2">
    <source>
        <dbReference type="ARBA" id="ARBA00022529"/>
    </source>
</evidence>
<dbReference type="Proteomes" id="UP000229378">
    <property type="component" value="Unassembled WGS sequence"/>
</dbReference>
<evidence type="ECO:0000259" key="8">
    <source>
        <dbReference type="SMART" id="SM00507"/>
    </source>
</evidence>
<evidence type="ECO:0000256" key="1">
    <source>
        <dbReference type="ARBA" id="ARBA00006811"/>
    </source>
</evidence>
<sequence>MADQLRGRWFSRFDKFREAFWVAVGHDPELAGQFIPRNVTRMKHGRSPRTRLIDTVGGRYSFEMHHVKHVNDGGEVYNIDNLHVITPKRHIDIHSKRG</sequence>
<name>A0A2G4TY51_YERBE</name>